<dbReference type="GO" id="GO:0005576">
    <property type="term" value="C:extracellular region"/>
    <property type="evidence" value="ECO:0007669"/>
    <property type="project" value="InterPro"/>
</dbReference>
<dbReference type="InterPro" id="IPR018244">
    <property type="entry name" value="Allrgn_V5/Tpx1_CS"/>
</dbReference>
<dbReference type="EMBL" id="PXYI01000001">
    <property type="protein sequence ID" value="PSJ43005.1"/>
    <property type="molecule type" value="Genomic_DNA"/>
</dbReference>
<dbReference type="SMART" id="SM00198">
    <property type="entry name" value="SCP"/>
    <property type="match status" value="1"/>
</dbReference>
<organism evidence="2 3">
    <name type="scientific">Allosphingosinicella deserti</name>
    <dbReference type="NCBI Taxonomy" id="2116704"/>
    <lineage>
        <taxon>Bacteria</taxon>
        <taxon>Pseudomonadati</taxon>
        <taxon>Pseudomonadota</taxon>
        <taxon>Alphaproteobacteria</taxon>
        <taxon>Sphingomonadales</taxon>
        <taxon>Sphingomonadaceae</taxon>
        <taxon>Allosphingosinicella</taxon>
    </lineage>
</organism>
<evidence type="ECO:0000313" key="2">
    <source>
        <dbReference type="EMBL" id="PSJ43005.1"/>
    </source>
</evidence>
<keyword evidence="3" id="KW-1185">Reference proteome</keyword>
<dbReference type="Proteomes" id="UP000241167">
    <property type="component" value="Unassembled WGS sequence"/>
</dbReference>
<dbReference type="PROSITE" id="PS01009">
    <property type="entry name" value="CRISP_1"/>
    <property type="match status" value="1"/>
</dbReference>
<dbReference type="InterPro" id="IPR014044">
    <property type="entry name" value="CAP_dom"/>
</dbReference>
<dbReference type="PRINTS" id="PR00838">
    <property type="entry name" value="V5ALLERGEN"/>
</dbReference>
<dbReference type="Pfam" id="PF00188">
    <property type="entry name" value="CAP"/>
    <property type="match status" value="1"/>
</dbReference>
<dbReference type="InterPro" id="IPR001283">
    <property type="entry name" value="CRISP-related"/>
</dbReference>
<name>A0A2P7QYH5_9SPHN</name>
<dbReference type="InterPro" id="IPR002413">
    <property type="entry name" value="V5_allergen-like"/>
</dbReference>
<accession>A0A2P7QYH5</accession>
<gene>
    <name evidence="2" type="ORF">C7I55_00930</name>
</gene>
<sequence length="178" mass="19237">MGKGHARLRRAGLAAAIMLVAPLLGGATGRLTSLDARLLAAHNLERTAAGLPPLLWDDALVAVAGEWGDALAGIDDIEHSPDDPDDVDPQGENLWLGTRGYYSPESMVGMWIEEKKHYQPGIFPANSRTGNLDDVGHYTQVMWRDTGRVGCALTETADNEILVCRYLTAGNVEGERPF</sequence>
<protein>
    <submittedName>
        <fullName evidence="2">SCP-like extracellular</fullName>
    </submittedName>
</protein>
<evidence type="ECO:0000313" key="3">
    <source>
        <dbReference type="Proteomes" id="UP000241167"/>
    </source>
</evidence>
<comment type="caution">
    <text evidence="2">The sequence shown here is derived from an EMBL/GenBank/DDBJ whole genome shotgun (WGS) entry which is preliminary data.</text>
</comment>
<dbReference type="SUPFAM" id="SSF55797">
    <property type="entry name" value="PR-1-like"/>
    <property type="match status" value="1"/>
</dbReference>
<dbReference type="OrthoDB" id="9794228at2"/>
<dbReference type="Gene3D" id="3.40.33.10">
    <property type="entry name" value="CAP"/>
    <property type="match status" value="1"/>
</dbReference>
<evidence type="ECO:0000259" key="1">
    <source>
        <dbReference type="SMART" id="SM00198"/>
    </source>
</evidence>
<reference evidence="2 3" key="1">
    <citation type="submission" date="2018-03" db="EMBL/GenBank/DDBJ databases">
        <title>The draft genome of Sphingosinicella sp. GL-C-18.</title>
        <authorList>
            <person name="Liu L."/>
            <person name="Li L."/>
            <person name="Liang L."/>
            <person name="Zhang X."/>
            <person name="Wang T."/>
        </authorList>
    </citation>
    <scope>NUCLEOTIDE SEQUENCE [LARGE SCALE GENOMIC DNA]</scope>
    <source>
        <strain evidence="2 3">GL-C-18</strain>
    </source>
</reference>
<proteinExistence type="predicted"/>
<feature type="domain" description="SCP" evidence="1">
    <location>
        <begin position="32"/>
        <end position="174"/>
    </location>
</feature>
<dbReference type="PRINTS" id="PR00837">
    <property type="entry name" value="V5TPXLIKE"/>
</dbReference>
<dbReference type="AlphaFoldDB" id="A0A2P7QYH5"/>
<dbReference type="PANTHER" id="PTHR10334">
    <property type="entry name" value="CYSTEINE-RICH SECRETORY PROTEIN-RELATED"/>
    <property type="match status" value="1"/>
</dbReference>
<dbReference type="InterPro" id="IPR035940">
    <property type="entry name" value="CAP_sf"/>
</dbReference>